<evidence type="ECO:0000256" key="3">
    <source>
        <dbReference type="SAM" id="MobiDB-lite"/>
    </source>
</evidence>
<dbReference type="RefSeq" id="WP_015440721.1">
    <property type="nucleotide sequence ID" value="NC_020520.1"/>
</dbReference>
<dbReference type="Gene3D" id="3.40.50.1980">
    <property type="entry name" value="Nitrogenase molybdenum iron protein domain"/>
    <property type="match status" value="2"/>
</dbReference>
<feature type="signal peptide" evidence="4">
    <location>
        <begin position="1"/>
        <end position="22"/>
    </location>
</feature>
<gene>
    <name evidence="6" type="ORF">YM304_11600</name>
</gene>
<evidence type="ECO:0000256" key="2">
    <source>
        <dbReference type="ARBA" id="ARBA00022729"/>
    </source>
</evidence>
<proteinExistence type="inferred from homology"/>
<dbReference type="NCBIfam" id="NF038402">
    <property type="entry name" value="TroA_like"/>
    <property type="match status" value="1"/>
</dbReference>
<evidence type="ECO:0000313" key="6">
    <source>
        <dbReference type="EMBL" id="BAN01474.1"/>
    </source>
</evidence>
<dbReference type="Pfam" id="PF01497">
    <property type="entry name" value="Peripla_BP_2"/>
    <property type="match status" value="1"/>
</dbReference>
<dbReference type="PANTHER" id="PTHR30535">
    <property type="entry name" value="VITAMIN B12-BINDING PROTEIN"/>
    <property type="match status" value="1"/>
</dbReference>
<feature type="region of interest" description="Disordered" evidence="3">
    <location>
        <begin position="22"/>
        <end position="86"/>
    </location>
</feature>
<dbReference type="PROSITE" id="PS51257">
    <property type="entry name" value="PROKAR_LIPOPROTEIN"/>
    <property type="match status" value="1"/>
</dbReference>
<name>A0A6C7DZA4_ILUCY</name>
<sequence length="346" mass="36171">MSKRHQLLGVIASLALVTAACGSDSNEAGEPAVADDTTEVTTDEAPVDATDDEAMEEAPAEEAMEEAPAEEAMEEAPAEEPADADAVPERVVSLSPTHTEIMFAIGAGDLLVAVDSFSNHPEAALELPNELSGFEPNVEAIASYEPDLVLIGGDFTGLGDQLAELDIASWDGPAATSFDDTYAQIEQLGAATGHIAEAAELVSSMQTDIAAAVEAAPQPDTPLSFYHELDPGFYSADTSTFIGQIYALFGLENIADADESESFGYPQLNAEVIIESNPDLIFLADTKCCGENAETVSARPGWDAIAAVQNGNVVEMDDDIASRWGPRIVDYIQAVATAIESAAVAA</sequence>
<reference evidence="6 7" key="1">
    <citation type="journal article" date="2013" name="Int. J. Syst. Evol. Microbiol.">
        <title>Ilumatobacter nonamiense sp. nov. and Ilumatobacter coccineum sp. nov., isolated from seashore sand.</title>
        <authorList>
            <person name="Matsumoto A."/>
            <person name="Kasai H."/>
            <person name="Matsuo Y."/>
            <person name="Shizuri Y."/>
            <person name="Ichikawa N."/>
            <person name="Fujita N."/>
            <person name="Omura S."/>
            <person name="Takahashi Y."/>
        </authorList>
    </citation>
    <scope>NUCLEOTIDE SEQUENCE [LARGE SCALE GENOMIC DNA]</scope>
    <source>
        <strain evidence="7">NBRC 103263 / KCTC 29153 / YM16-304</strain>
    </source>
</reference>
<feature type="domain" description="Fe/B12 periplasmic-binding" evidence="5">
    <location>
        <begin position="90"/>
        <end position="343"/>
    </location>
</feature>
<feature type="chain" id="PRO_5039430542" evidence="4">
    <location>
        <begin position="23"/>
        <end position="346"/>
    </location>
</feature>
<dbReference type="AlphaFoldDB" id="A0A6C7DZA4"/>
<evidence type="ECO:0000259" key="5">
    <source>
        <dbReference type="PROSITE" id="PS50983"/>
    </source>
</evidence>
<dbReference type="InterPro" id="IPR002491">
    <property type="entry name" value="ABC_transptr_periplasmic_BD"/>
</dbReference>
<accession>A0A6C7DZA4</accession>
<dbReference type="Proteomes" id="UP000011863">
    <property type="component" value="Chromosome"/>
</dbReference>
<comment type="similarity">
    <text evidence="1">Belongs to the bacterial solute-binding protein 8 family.</text>
</comment>
<evidence type="ECO:0000256" key="4">
    <source>
        <dbReference type="SAM" id="SignalP"/>
    </source>
</evidence>
<protein>
    <submittedName>
        <fullName evidence="6">Putative ABC transporter substrate-binding protein</fullName>
    </submittedName>
</protein>
<dbReference type="InterPro" id="IPR054828">
    <property type="entry name" value="Vit_B12_bind_prot"/>
</dbReference>
<evidence type="ECO:0000313" key="7">
    <source>
        <dbReference type="Proteomes" id="UP000011863"/>
    </source>
</evidence>
<evidence type="ECO:0000256" key="1">
    <source>
        <dbReference type="ARBA" id="ARBA00008814"/>
    </source>
</evidence>
<dbReference type="KEGG" id="aym:YM304_11600"/>
<keyword evidence="7" id="KW-1185">Reference proteome</keyword>
<feature type="compositionally biased region" description="Acidic residues" evidence="3">
    <location>
        <begin position="36"/>
        <end position="83"/>
    </location>
</feature>
<dbReference type="PANTHER" id="PTHR30535:SF34">
    <property type="entry name" value="MOLYBDATE-BINDING PROTEIN MOLA"/>
    <property type="match status" value="1"/>
</dbReference>
<keyword evidence="2 4" id="KW-0732">Signal</keyword>
<dbReference type="GO" id="GO:0071281">
    <property type="term" value="P:cellular response to iron ion"/>
    <property type="evidence" value="ECO:0007669"/>
    <property type="project" value="TreeGrafter"/>
</dbReference>
<dbReference type="CDD" id="cd01143">
    <property type="entry name" value="YvrC"/>
    <property type="match status" value="1"/>
</dbReference>
<dbReference type="InterPro" id="IPR050902">
    <property type="entry name" value="ABC_Transporter_SBP"/>
</dbReference>
<dbReference type="SUPFAM" id="SSF53807">
    <property type="entry name" value="Helical backbone' metal receptor"/>
    <property type="match status" value="1"/>
</dbReference>
<organism evidence="6 7">
    <name type="scientific">Ilumatobacter coccineus (strain NBRC 103263 / KCTC 29153 / YM16-304)</name>
    <dbReference type="NCBI Taxonomy" id="1313172"/>
    <lineage>
        <taxon>Bacteria</taxon>
        <taxon>Bacillati</taxon>
        <taxon>Actinomycetota</taxon>
        <taxon>Acidimicrobiia</taxon>
        <taxon>Acidimicrobiales</taxon>
        <taxon>Ilumatobacteraceae</taxon>
        <taxon>Ilumatobacter</taxon>
    </lineage>
</organism>
<dbReference type="EMBL" id="AP012057">
    <property type="protein sequence ID" value="BAN01474.1"/>
    <property type="molecule type" value="Genomic_DNA"/>
</dbReference>
<dbReference type="PROSITE" id="PS50983">
    <property type="entry name" value="FE_B12_PBP"/>
    <property type="match status" value="1"/>
</dbReference>